<dbReference type="AlphaFoldDB" id="F8NPX1"/>
<dbReference type="Proteomes" id="UP000008064">
    <property type="component" value="Unassembled WGS sequence"/>
</dbReference>
<reference evidence="1" key="1">
    <citation type="submission" date="2011-04" db="EMBL/GenBank/DDBJ databases">
        <title>Evolution of plant cell wall degrading machinery underlies the functional diversity of forest fungi.</title>
        <authorList>
            <consortium name="US DOE Joint Genome Institute (JGI-PGF)"/>
            <person name="Eastwood D.C."/>
            <person name="Floudas D."/>
            <person name="Binder M."/>
            <person name="Majcherczyk A."/>
            <person name="Schneider P."/>
            <person name="Aerts A."/>
            <person name="Asiegbu F.O."/>
            <person name="Baker S.E."/>
            <person name="Barry K."/>
            <person name="Bendiksby M."/>
            <person name="Blumentritt M."/>
            <person name="Coutinho P.M."/>
            <person name="Cullen D."/>
            <person name="Cullen D."/>
            <person name="Gathman A."/>
            <person name="Goodell B."/>
            <person name="Henrissat B."/>
            <person name="Ihrmark K."/>
            <person name="Kauserud H."/>
            <person name="Kohler A."/>
            <person name="LaButti K."/>
            <person name="Lapidus A."/>
            <person name="Lavin J.L."/>
            <person name="Lee Y.-H."/>
            <person name="Lindquist E."/>
            <person name="Lilly W."/>
            <person name="Lucas S."/>
            <person name="Morin E."/>
            <person name="Murat C."/>
            <person name="Oguiza J.A."/>
            <person name="Park J."/>
            <person name="Pisabarro A.G."/>
            <person name="Riley R."/>
            <person name="Rosling A."/>
            <person name="Salamov A."/>
            <person name="Schmidt O."/>
            <person name="Schmutz J."/>
            <person name="Skrede I."/>
            <person name="Stenlid J."/>
            <person name="Wiebenga A."/>
            <person name="Xie X."/>
            <person name="Kues U."/>
            <person name="Hibbett D.S."/>
            <person name="Hoffmeister D."/>
            <person name="Hogberg N."/>
            <person name="Martin F."/>
            <person name="Grigoriev I.V."/>
            <person name="Watkinson S.C."/>
        </authorList>
    </citation>
    <scope>NUCLEOTIDE SEQUENCE</scope>
    <source>
        <strain evidence="1">S7.9</strain>
    </source>
</reference>
<sequence length="173" mass="19736">MSGPYVLLQFGADPFNLKFEDLEGRPAFTVKEVEENPNLVVQISREADWRQQHPDIMGPNNSYLYFGPSKSPGYLVYGNGPTQSMMGTIKQKKEGSTSRYFPAQNGKEFKWRVMPQKMECMEGRNIIAVWELSQPEDIFTARLTIRHPGLATVTELFTALSLNRMAQALNWNQ</sequence>
<dbReference type="RefSeq" id="XP_007315850.1">
    <property type="nucleotide sequence ID" value="XM_007315788.1"/>
</dbReference>
<dbReference type="KEGG" id="sla:SERLADRAFT_461770"/>
<gene>
    <name evidence="1" type="ORF">SERLADRAFT_461770</name>
</gene>
<name>F8NPX1_SERL9</name>
<proteinExistence type="predicted"/>
<protein>
    <submittedName>
        <fullName evidence="1">Uncharacterized protein</fullName>
    </submittedName>
</protein>
<evidence type="ECO:0000313" key="1">
    <source>
        <dbReference type="EMBL" id="EGO27759.1"/>
    </source>
</evidence>
<dbReference type="HOGENOM" id="CLU_132776_0_0_1"/>
<dbReference type="EMBL" id="GL945431">
    <property type="protein sequence ID" value="EGO27759.1"/>
    <property type="molecule type" value="Genomic_DNA"/>
</dbReference>
<dbReference type="OrthoDB" id="3168860at2759"/>
<dbReference type="GeneID" id="18818273"/>
<accession>F8NPX1</accession>
<organism>
    <name type="scientific">Serpula lacrymans var. lacrymans (strain S7.9)</name>
    <name type="common">Dry rot fungus</name>
    <dbReference type="NCBI Taxonomy" id="578457"/>
    <lineage>
        <taxon>Eukaryota</taxon>
        <taxon>Fungi</taxon>
        <taxon>Dikarya</taxon>
        <taxon>Basidiomycota</taxon>
        <taxon>Agaricomycotina</taxon>
        <taxon>Agaricomycetes</taxon>
        <taxon>Agaricomycetidae</taxon>
        <taxon>Boletales</taxon>
        <taxon>Coniophorineae</taxon>
        <taxon>Serpulaceae</taxon>
        <taxon>Serpula</taxon>
    </lineage>
</organism>